<dbReference type="InterPro" id="IPR055433">
    <property type="entry name" value="HAT_Syf1-like_N"/>
</dbReference>
<dbReference type="Proteomes" id="UP000509704">
    <property type="component" value="Chromosome 7"/>
</dbReference>
<sequence>MVQRKIGHAFQREHITKGGKERLINATATCSVMSHADQEQISAEQILKQVYEKRKTVKPSTKVDILDLEELKEYQRRKRSEYEGYLKRNRLDIGQWIRYAQFEVDQHDVRRARSIFERALQVSKTNIPLWIRYIDTELKLKYINHARNILDRAISTLPRVDKLWYKYLLVEESLEQYDMVRALFAKWISLEPVSNAWDSFVDFEIRQSNLESVRQIYTKYVMVHPQSETWFKWLYFEKVYGSVESIRRIYSLAVDTLISFQNVTYENDTIKLIISFINWEASQQEFERCRALLKISIQRWPKNQTLKNESVSFEKRFGDANLAEYNVACKRRWHYENKLKEKPRDYDTWWLYLDLVENTFVRDMPSSLEKSVTESNPNDVTKTTAWKQYILLWIRYLTYVELDLGDISLCRNLYKRLINEIIPHKKFTFSKVWMMYAKFEIRQGDIQTARKILGRSLGMYPKKKTYKEYISLEIKMKDFDRVRKIYEKLLEFRPEDVETWVDYAELEENLGDDERSRGIYEIALKNATSSFPQEARAMLLERYIEFENDAEEFGRARELYERYLVASGYSPKVWISYALYESSAPTEAQLEAIQHSREQQEGNGEAEEEEDSIEFEITEENRRKSRSIFERALKYFREHDEPANRIIILKGWMSYEEVYGIREIQNAVSGRMPKTIMKENPDGTKELKYIFSDDKNDRPNTSKLLTLARKWQEEQESKNGVA</sequence>
<dbReference type="InterPro" id="IPR011990">
    <property type="entry name" value="TPR-like_helical_dom_sf"/>
</dbReference>
<keyword evidence="12" id="KW-1185">Reference proteome</keyword>
<dbReference type="InterPro" id="IPR003107">
    <property type="entry name" value="HAT"/>
</dbReference>
<keyword evidence="7" id="KW-0539">Nucleus</keyword>
<evidence type="ECO:0000256" key="8">
    <source>
        <dbReference type="ARBA" id="ARBA00039167"/>
    </source>
</evidence>
<protein>
    <recommendedName>
        <fullName evidence="8">Pre-mRNA-splicing factor CLF1</fullName>
    </recommendedName>
</protein>
<dbReference type="SUPFAM" id="SSF48452">
    <property type="entry name" value="TPR-like"/>
    <property type="match status" value="3"/>
</dbReference>
<organism evidence="11 12">
    <name type="scientific">Zygotorulaspora mrakii</name>
    <name type="common">Zygosaccharomyces mrakii</name>
    <dbReference type="NCBI Taxonomy" id="42260"/>
    <lineage>
        <taxon>Eukaryota</taxon>
        <taxon>Fungi</taxon>
        <taxon>Dikarya</taxon>
        <taxon>Ascomycota</taxon>
        <taxon>Saccharomycotina</taxon>
        <taxon>Saccharomycetes</taxon>
        <taxon>Saccharomycetales</taxon>
        <taxon>Saccharomycetaceae</taxon>
        <taxon>Zygotorulaspora</taxon>
    </lineage>
</organism>
<evidence type="ECO:0000259" key="10">
    <source>
        <dbReference type="Pfam" id="PF23233"/>
    </source>
</evidence>
<accession>A0A7H9B7N2</accession>
<dbReference type="Gene3D" id="1.25.40.10">
    <property type="entry name" value="Tetratricopeptide repeat domain"/>
    <property type="match status" value="3"/>
</dbReference>
<keyword evidence="5" id="KW-0677">Repeat</keyword>
<feature type="compositionally biased region" description="Acidic residues" evidence="9">
    <location>
        <begin position="604"/>
        <end position="617"/>
    </location>
</feature>
<proteinExistence type="inferred from homology"/>
<evidence type="ECO:0000256" key="7">
    <source>
        <dbReference type="ARBA" id="ARBA00023242"/>
    </source>
</evidence>
<dbReference type="AlphaFoldDB" id="A0A7H9B7N2"/>
<reference evidence="11 12" key="1">
    <citation type="submission" date="2020-07" db="EMBL/GenBank/DDBJ databases">
        <title>The yeast mating-type switching endonuclease HO is a domesticated member of an unorthodox homing genetic element family.</title>
        <authorList>
            <person name="Coughlan A.Y."/>
            <person name="Lombardi L."/>
            <person name="Braun-Galleani S."/>
            <person name="Martos A.R."/>
            <person name="Galeote V."/>
            <person name="Bigey F."/>
            <person name="Dequin S."/>
            <person name="Byrne K.P."/>
            <person name="Wolfe K.H."/>
        </authorList>
    </citation>
    <scope>NUCLEOTIDE SEQUENCE [LARGE SCALE GENOMIC DNA]</scope>
    <source>
        <strain evidence="11 12">NRRL Y-6702</strain>
    </source>
</reference>
<evidence type="ECO:0000256" key="9">
    <source>
        <dbReference type="SAM" id="MobiDB-lite"/>
    </source>
</evidence>
<dbReference type="GO" id="GO:0071007">
    <property type="term" value="C:U2-type catalytic step 2 spliceosome"/>
    <property type="evidence" value="ECO:0007669"/>
    <property type="project" value="TreeGrafter"/>
</dbReference>
<feature type="region of interest" description="Disordered" evidence="9">
    <location>
        <begin position="594"/>
        <end position="617"/>
    </location>
</feature>
<dbReference type="EMBL" id="CP058610">
    <property type="protein sequence ID" value="QLG74513.1"/>
    <property type="molecule type" value="Genomic_DNA"/>
</dbReference>
<evidence type="ECO:0000256" key="5">
    <source>
        <dbReference type="ARBA" id="ARBA00022737"/>
    </source>
</evidence>
<evidence type="ECO:0000256" key="6">
    <source>
        <dbReference type="ARBA" id="ARBA00023187"/>
    </source>
</evidence>
<dbReference type="GO" id="GO:0000974">
    <property type="term" value="C:Prp19 complex"/>
    <property type="evidence" value="ECO:0007669"/>
    <property type="project" value="TreeGrafter"/>
</dbReference>
<dbReference type="Pfam" id="PF23233">
    <property type="entry name" value="HAT_Syf1_CNRKL1_N"/>
    <property type="match status" value="1"/>
</dbReference>
<dbReference type="Pfam" id="PF23240">
    <property type="entry name" value="HAT_PRP39_N"/>
    <property type="match status" value="1"/>
</dbReference>
<dbReference type="PANTHER" id="PTHR11246:SF3">
    <property type="entry name" value="CROOKED NECK-LIKE PROTEIN 1"/>
    <property type="match status" value="1"/>
</dbReference>
<evidence type="ECO:0000313" key="11">
    <source>
        <dbReference type="EMBL" id="QLG74513.1"/>
    </source>
</evidence>
<dbReference type="OrthoDB" id="541719at2759"/>
<dbReference type="KEGG" id="zmk:HG535_0G03960"/>
<keyword evidence="6" id="KW-0508">mRNA splicing</keyword>
<dbReference type="RefSeq" id="XP_037146238.1">
    <property type="nucleotide sequence ID" value="XM_037290343.1"/>
</dbReference>
<dbReference type="InterPro" id="IPR045075">
    <property type="entry name" value="Syf1-like"/>
</dbReference>
<dbReference type="GO" id="GO:0000245">
    <property type="term" value="P:spliceosomal complex assembly"/>
    <property type="evidence" value="ECO:0007669"/>
    <property type="project" value="TreeGrafter"/>
</dbReference>
<comment type="subcellular location">
    <subcellularLocation>
        <location evidence="1">Nucleus</location>
    </subcellularLocation>
</comment>
<comment type="similarity">
    <text evidence="2">Belongs to the crooked-neck family.</text>
</comment>
<keyword evidence="3" id="KW-0507">mRNA processing</keyword>
<gene>
    <name evidence="11" type="ORF">HG535_0G03960</name>
</gene>
<keyword evidence="4" id="KW-0747">Spliceosome</keyword>
<evidence type="ECO:0000256" key="3">
    <source>
        <dbReference type="ARBA" id="ARBA00022664"/>
    </source>
</evidence>
<name>A0A7H9B7N2_ZYGMR</name>
<dbReference type="GO" id="GO:0071011">
    <property type="term" value="C:precatalytic spliceosome"/>
    <property type="evidence" value="ECO:0007669"/>
    <property type="project" value="TreeGrafter"/>
</dbReference>
<feature type="domain" description="Pre-mRNA-splicing factor Syf1-like N-terminal HAT-repeats" evidence="10">
    <location>
        <begin position="80"/>
        <end position="226"/>
    </location>
</feature>
<evidence type="ECO:0000313" key="12">
    <source>
        <dbReference type="Proteomes" id="UP000509704"/>
    </source>
</evidence>
<dbReference type="PANTHER" id="PTHR11246">
    <property type="entry name" value="PRE-MRNA SPLICING FACTOR"/>
    <property type="match status" value="1"/>
</dbReference>
<dbReference type="GeneID" id="59238296"/>
<evidence type="ECO:0000256" key="1">
    <source>
        <dbReference type="ARBA" id="ARBA00004123"/>
    </source>
</evidence>
<dbReference type="SMART" id="SM00386">
    <property type="entry name" value="HAT"/>
    <property type="match status" value="11"/>
</dbReference>
<evidence type="ECO:0000256" key="2">
    <source>
        <dbReference type="ARBA" id="ARBA00008644"/>
    </source>
</evidence>
<evidence type="ECO:0000256" key="4">
    <source>
        <dbReference type="ARBA" id="ARBA00022728"/>
    </source>
</evidence>
<dbReference type="GO" id="GO:0071014">
    <property type="term" value="C:post-mRNA release spliceosomal complex"/>
    <property type="evidence" value="ECO:0007669"/>
    <property type="project" value="TreeGrafter"/>
</dbReference>